<dbReference type="OrthoDB" id="2183435at2"/>
<protein>
    <recommendedName>
        <fullName evidence="3">DUF961 domain-containing protein</fullName>
    </recommendedName>
</protein>
<reference evidence="1 2" key="1">
    <citation type="submission" date="2016-12" db="EMBL/GenBank/DDBJ databases">
        <authorList>
            <person name="Song W.-J."/>
            <person name="Kurnit D.M."/>
        </authorList>
    </citation>
    <scope>NUCLEOTIDE SEQUENCE [LARGE SCALE GENOMIC DNA]</scope>
    <source>
        <strain evidence="1 2">CGB1038-1_S1</strain>
    </source>
</reference>
<dbReference type="InterPro" id="IPR038620">
    <property type="entry name" value="YdcP-like_sf"/>
</dbReference>
<evidence type="ECO:0008006" key="3">
    <source>
        <dbReference type="Google" id="ProtNLM"/>
    </source>
</evidence>
<evidence type="ECO:0000313" key="1">
    <source>
        <dbReference type="EMBL" id="ONN43616.1"/>
    </source>
</evidence>
<accession>A0A1V2UKA6</accession>
<evidence type="ECO:0000313" key="2">
    <source>
        <dbReference type="Proteomes" id="UP000189299"/>
    </source>
</evidence>
<dbReference type="InterPro" id="IPR010365">
    <property type="entry name" value="DUF961"/>
</dbReference>
<name>A0A1V2UKA6_ENTMU</name>
<organism evidence="1 2">
    <name type="scientific">Enterococcus mundtii</name>
    <dbReference type="NCBI Taxonomy" id="53346"/>
    <lineage>
        <taxon>Bacteria</taxon>
        <taxon>Bacillati</taxon>
        <taxon>Bacillota</taxon>
        <taxon>Bacilli</taxon>
        <taxon>Lactobacillales</taxon>
        <taxon>Enterococcaceae</taxon>
        <taxon>Enterococcus</taxon>
    </lineage>
</organism>
<proteinExistence type="predicted"/>
<dbReference type="Gene3D" id="2.40.50.390">
    <property type="entry name" value="Conjugative transposon protein, DUF961"/>
    <property type="match status" value="1"/>
</dbReference>
<gene>
    <name evidence="1" type="ORF">BTN92_06775</name>
</gene>
<dbReference type="Pfam" id="PF06125">
    <property type="entry name" value="DUF961"/>
    <property type="match status" value="1"/>
</dbReference>
<dbReference type="Proteomes" id="UP000189299">
    <property type="component" value="Unassembled WGS sequence"/>
</dbReference>
<comment type="caution">
    <text evidence="1">The sequence shown here is derived from an EMBL/GenBank/DDBJ whole genome shotgun (WGS) entry which is preliminary data.</text>
</comment>
<dbReference type="AlphaFoldDB" id="A0A1V2UKA6"/>
<dbReference type="EMBL" id="MSTR01000005">
    <property type="protein sequence ID" value="ONN43616.1"/>
    <property type="molecule type" value="Genomic_DNA"/>
</dbReference>
<sequence length="131" mass="15126">MGLTFENNTIQNFDVQATFGTMNFLEVDQIFERDEENRVTDTVREQRVTVYSEKLNDQIEIAITPDYKVEGIEYDDKIELTGEVTALAWLSTYEGYNNTIQSEQAFKIRAAGIKKFGITRTLQPIKEKKES</sequence>
<dbReference type="RefSeq" id="WP_077151534.1">
    <property type="nucleotide sequence ID" value="NZ_CABMMO010000005.1"/>
</dbReference>